<gene>
    <name evidence="6" type="ORF">EDD29_4079</name>
</gene>
<dbReference type="SUPFAM" id="SSF46785">
    <property type="entry name" value="Winged helix' DNA-binding domain"/>
    <property type="match status" value="1"/>
</dbReference>
<comment type="similarity">
    <text evidence="1">Belongs to the LysR transcriptional regulatory family.</text>
</comment>
<evidence type="ECO:0000256" key="3">
    <source>
        <dbReference type="ARBA" id="ARBA00023125"/>
    </source>
</evidence>
<dbReference type="GO" id="GO:0032993">
    <property type="term" value="C:protein-DNA complex"/>
    <property type="evidence" value="ECO:0007669"/>
    <property type="project" value="TreeGrafter"/>
</dbReference>
<dbReference type="SUPFAM" id="SSF53850">
    <property type="entry name" value="Periplasmic binding protein-like II"/>
    <property type="match status" value="1"/>
</dbReference>
<keyword evidence="7" id="KW-1185">Reference proteome</keyword>
<dbReference type="RefSeq" id="WP_123665901.1">
    <property type="nucleotide sequence ID" value="NZ_RJKE01000001.1"/>
</dbReference>
<keyword evidence="4" id="KW-0804">Transcription</keyword>
<dbReference type="PROSITE" id="PS50931">
    <property type="entry name" value="HTH_LYSR"/>
    <property type="match status" value="1"/>
</dbReference>
<dbReference type="FunFam" id="1.10.10.10:FF:000001">
    <property type="entry name" value="LysR family transcriptional regulator"/>
    <property type="match status" value="1"/>
</dbReference>
<dbReference type="PANTHER" id="PTHR30346:SF0">
    <property type="entry name" value="HCA OPERON TRANSCRIPTIONAL ACTIVATOR HCAR"/>
    <property type="match status" value="1"/>
</dbReference>
<reference evidence="6 7" key="1">
    <citation type="submission" date="2018-11" db="EMBL/GenBank/DDBJ databases">
        <title>Sequencing the genomes of 1000 actinobacteria strains.</title>
        <authorList>
            <person name="Klenk H.-P."/>
        </authorList>
    </citation>
    <scope>NUCLEOTIDE SEQUENCE [LARGE SCALE GENOMIC DNA]</scope>
    <source>
        <strain evidence="6 7">DSM 44254</strain>
    </source>
</reference>
<evidence type="ECO:0000313" key="7">
    <source>
        <dbReference type="Proteomes" id="UP000272400"/>
    </source>
</evidence>
<dbReference type="Pfam" id="PF00126">
    <property type="entry name" value="HTH_1"/>
    <property type="match status" value="1"/>
</dbReference>
<evidence type="ECO:0000256" key="2">
    <source>
        <dbReference type="ARBA" id="ARBA00023015"/>
    </source>
</evidence>
<dbReference type="EMBL" id="RJKE01000001">
    <property type="protein sequence ID" value="ROO86506.1"/>
    <property type="molecule type" value="Genomic_DNA"/>
</dbReference>
<dbReference type="PANTHER" id="PTHR30346">
    <property type="entry name" value="TRANSCRIPTIONAL DUAL REGULATOR HCAR-RELATED"/>
    <property type="match status" value="1"/>
</dbReference>
<evidence type="ECO:0000256" key="4">
    <source>
        <dbReference type="ARBA" id="ARBA00023163"/>
    </source>
</evidence>
<dbReference type="InterPro" id="IPR036390">
    <property type="entry name" value="WH_DNA-bd_sf"/>
</dbReference>
<organism evidence="6 7">
    <name type="scientific">Actinocorallia herbida</name>
    <dbReference type="NCBI Taxonomy" id="58109"/>
    <lineage>
        <taxon>Bacteria</taxon>
        <taxon>Bacillati</taxon>
        <taxon>Actinomycetota</taxon>
        <taxon>Actinomycetes</taxon>
        <taxon>Streptosporangiales</taxon>
        <taxon>Thermomonosporaceae</taxon>
        <taxon>Actinocorallia</taxon>
    </lineage>
</organism>
<keyword evidence="2" id="KW-0805">Transcription regulation</keyword>
<proteinExistence type="inferred from homology"/>
<evidence type="ECO:0000259" key="5">
    <source>
        <dbReference type="PROSITE" id="PS50931"/>
    </source>
</evidence>
<feature type="domain" description="HTH lysR-type" evidence="5">
    <location>
        <begin position="9"/>
        <end position="66"/>
    </location>
</feature>
<protein>
    <submittedName>
        <fullName evidence="6">DNA-binding transcriptional LysR family regulator</fullName>
    </submittedName>
</protein>
<dbReference type="Pfam" id="PF03466">
    <property type="entry name" value="LysR_substrate"/>
    <property type="match status" value="1"/>
</dbReference>
<dbReference type="Gene3D" id="3.40.190.10">
    <property type="entry name" value="Periplasmic binding protein-like II"/>
    <property type="match status" value="2"/>
</dbReference>
<comment type="caution">
    <text evidence="6">The sequence shown here is derived from an EMBL/GenBank/DDBJ whole genome shotgun (WGS) entry which is preliminary data.</text>
</comment>
<dbReference type="InterPro" id="IPR005119">
    <property type="entry name" value="LysR_subst-bd"/>
</dbReference>
<name>A0A3N1CZ52_9ACTN</name>
<evidence type="ECO:0000256" key="1">
    <source>
        <dbReference type="ARBA" id="ARBA00009437"/>
    </source>
</evidence>
<dbReference type="InterPro" id="IPR000847">
    <property type="entry name" value="LysR_HTH_N"/>
</dbReference>
<dbReference type="OrthoDB" id="3176554at2"/>
<dbReference type="GO" id="GO:0003700">
    <property type="term" value="F:DNA-binding transcription factor activity"/>
    <property type="evidence" value="ECO:0007669"/>
    <property type="project" value="InterPro"/>
</dbReference>
<dbReference type="InterPro" id="IPR036388">
    <property type="entry name" value="WH-like_DNA-bd_sf"/>
</dbReference>
<sequence>MASEAGLQLSLSRVTCFLAVAEHGSFIEAAEHLRLAQPWVSTQVRHLERDLGVRLFDRARRRIRLTDEGARLLPAARRLVEAARDLAAEAQVVRRSQDGLRIGAPFYTTRYPGRRRVVSRFMAAHPGIPVHLDYHWTPRLLDLLRDGSLDLAFASEPFDATGLRTYVVDTLVQAVSAPDGHPLASDSGPLTLADLAGHSVATFDRALNPALYDARYAALRDAGALLVTGPEAMPDALSSFATERGLLTYGEFPAPLRTRYRGTVIRPLTPAPSPTSLRLVMLPRSPNPSTHLFWTEATGQDAPDA</sequence>
<dbReference type="PRINTS" id="PR00039">
    <property type="entry name" value="HTHLYSR"/>
</dbReference>
<accession>A0A3N1CZ52</accession>
<evidence type="ECO:0000313" key="6">
    <source>
        <dbReference type="EMBL" id="ROO86506.1"/>
    </source>
</evidence>
<dbReference type="Proteomes" id="UP000272400">
    <property type="component" value="Unassembled WGS sequence"/>
</dbReference>
<dbReference type="GO" id="GO:0003677">
    <property type="term" value="F:DNA binding"/>
    <property type="evidence" value="ECO:0007669"/>
    <property type="project" value="UniProtKB-KW"/>
</dbReference>
<dbReference type="AlphaFoldDB" id="A0A3N1CZ52"/>
<dbReference type="Gene3D" id="1.10.10.10">
    <property type="entry name" value="Winged helix-like DNA-binding domain superfamily/Winged helix DNA-binding domain"/>
    <property type="match status" value="1"/>
</dbReference>
<keyword evidence="3 6" id="KW-0238">DNA-binding</keyword>